<feature type="domain" description="GRF-type" evidence="7">
    <location>
        <begin position="286"/>
        <end position="327"/>
    </location>
</feature>
<feature type="region of interest" description="Disordered" evidence="5">
    <location>
        <begin position="26"/>
        <end position="45"/>
    </location>
</feature>
<dbReference type="EMBL" id="QGKY02000164">
    <property type="protein sequence ID" value="KAF2593928.1"/>
    <property type="molecule type" value="Genomic_DNA"/>
</dbReference>
<evidence type="ECO:0000256" key="5">
    <source>
        <dbReference type="SAM" id="MobiDB-lite"/>
    </source>
</evidence>
<evidence type="ECO:0000256" key="4">
    <source>
        <dbReference type="PROSITE-ProRule" id="PRU01343"/>
    </source>
</evidence>
<keyword evidence="2 4" id="KW-0863">Zinc-finger</keyword>
<dbReference type="InterPro" id="IPR057031">
    <property type="entry name" value="SFR19-like_C"/>
</dbReference>
<dbReference type="Pfam" id="PF23030">
    <property type="entry name" value="SCAF11-like_C"/>
    <property type="match status" value="1"/>
</dbReference>
<feature type="transmembrane region" description="Helical" evidence="6">
    <location>
        <begin position="396"/>
        <end position="415"/>
    </location>
</feature>
<protein>
    <recommendedName>
        <fullName evidence="7">GRF-type domain-containing protein</fullName>
    </recommendedName>
</protein>
<comment type="caution">
    <text evidence="8">The sequence shown here is derived from an EMBL/GenBank/DDBJ whole genome shotgun (WGS) entry which is preliminary data.</text>
</comment>
<keyword evidence="1" id="KW-0479">Metal-binding</keyword>
<evidence type="ECO:0000256" key="2">
    <source>
        <dbReference type="ARBA" id="ARBA00022771"/>
    </source>
</evidence>
<proteinExistence type="predicted"/>
<accession>A0A8S9KK20</accession>
<evidence type="ECO:0000259" key="7">
    <source>
        <dbReference type="PROSITE" id="PS51999"/>
    </source>
</evidence>
<dbReference type="PANTHER" id="PTHR36886">
    <property type="entry name" value="PROTEIN FRIGIDA-ESSENTIAL 1"/>
    <property type="match status" value="1"/>
</dbReference>
<sequence length="416" mass="46908">MGRSIATYIPYNIPYNGTKVPHWKLEVEEEEEEEEDENSKKEKDPKGMKAFKFALVEIVKELLKPAWKEGGMNKDAYKNIVKKAVDKVTGAIQTGNIPQTQEKIDHYLSASKPKLTKLVQVPNSNIGLSGAEEANRILQYSLTGSQTSSTNVGDQTEIRPEGIKAAKAKRNNGQGKSMAEYTTIWEMKHEDMAMKEKMSKLAILDTLLAKKEPLSEAEEVVKLNMGLDYIYSQPSESEEYGGNTADSGYSETEYLIRHDQAEIDTQRAPVQYPPQPEVEFGFPQTCYCGARPLIATSQSRNGLGRRYYTCANVDDGECHVWKWWDVAVMEEMRARDTHTLQLAEKVDYLAGLSDYVTHLNQVKDLHYETEQKLVRLDKIVSELATKKSTCTYGFGFQYFVGVIVIVLVAIGMLLMV</sequence>
<evidence type="ECO:0000256" key="6">
    <source>
        <dbReference type="SAM" id="Phobius"/>
    </source>
</evidence>
<organism evidence="8">
    <name type="scientific">Brassica cretica</name>
    <name type="common">Mustard</name>
    <dbReference type="NCBI Taxonomy" id="69181"/>
    <lineage>
        <taxon>Eukaryota</taxon>
        <taxon>Viridiplantae</taxon>
        <taxon>Streptophyta</taxon>
        <taxon>Embryophyta</taxon>
        <taxon>Tracheophyta</taxon>
        <taxon>Spermatophyta</taxon>
        <taxon>Magnoliopsida</taxon>
        <taxon>eudicotyledons</taxon>
        <taxon>Gunneridae</taxon>
        <taxon>Pentapetalae</taxon>
        <taxon>rosids</taxon>
        <taxon>malvids</taxon>
        <taxon>Brassicales</taxon>
        <taxon>Brassicaceae</taxon>
        <taxon>Brassiceae</taxon>
        <taxon>Brassica</taxon>
    </lineage>
</organism>
<dbReference type="GO" id="GO:0008270">
    <property type="term" value="F:zinc ion binding"/>
    <property type="evidence" value="ECO:0007669"/>
    <property type="project" value="UniProtKB-KW"/>
</dbReference>
<dbReference type="PANTHER" id="PTHR36886:SF11">
    <property type="entry name" value="C3H1-TYPE DOMAIN-CONTAINING PROTEIN"/>
    <property type="match status" value="1"/>
</dbReference>
<evidence type="ECO:0000256" key="1">
    <source>
        <dbReference type="ARBA" id="ARBA00022723"/>
    </source>
</evidence>
<name>A0A8S9KK20_BRACR</name>
<keyword evidence="6" id="KW-1133">Transmembrane helix</keyword>
<evidence type="ECO:0000256" key="3">
    <source>
        <dbReference type="ARBA" id="ARBA00022833"/>
    </source>
</evidence>
<dbReference type="InterPro" id="IPR010666">
    <property type="entry name" value="Znf_GRF"/>
</dbReference>
<dbReference type="InterPro" id="IPR052650">
    <property type="entry name" value="Zinc_finger_CCCH"/>
</dbReference>
<feature type="compositionally biased region" description="Acidic residues" evidence="5">
    <location>
        <begin position="27"/>
        <end position="37"/>
    </location>
</feature>
<keyword evidence="6" id="KW-0472">Membrane</keyword>
<gene>
    <name evidence="8" type="ORF">F2Q70_00042575</name>
</gene>
<evidence type="ECO:0000313" key="8">
    <source>
        <dbReference type="EMBL" id="KAF2593928.1"/>
    </source>
</evidence>
<reference evidence="8" key="1">
    <citation type="submission" date="2019-12" db="EMBL/GenBank/DDBJ databases">
        <title>Genome sequencing and annotation of Brassica cretica.</title>
        <authorList>
            <person name="Studholme D.J."/>
            <person name="Sarris P.F."/>
        </authorList>
    </citation>
    <scope>NUCLEOTIDE SEQUENCE</scope>
    <source>
        <strain evidence="8">PFS-102/07</strain>
        <tissue evidence="8">Leaf</tissue>
    </source>
</reference>
<dbReference type="PROSITE" id="PS51999">
    <property type="entry name" value="ZF_GRF"/>
    <property type="match status" value="1"/>
</dbReference>
<dbReference type="AlphaFoldDB" id="A0A8S9KK20"/>
<keyword evidence="6" id="KW-0812">Transmembrane</keyword>
<keyword evidence="3" id="KW-0862">Zinc</keyword>